<name>A0ABT7YWL2_9ACTN</name>
<dbReference type="InterPro" id="IPR000847">
    <property type="entry name" value="LysR_HTH_N"/>
</dbReference>
<feature type="domain" description="TniQ" evidence="2">
    <location>
        <begin position="9"/>
        <end position="131"/>
    </location>
</feature>
<gene>
    <name evidence="3" type="ORF">QWI33_25165</name>
</gene>
<dbReference type="RefSeq" id="WP_289959596.1">
    <property type="nucleotide sequence ID" value="NZ_JAUEMJ010000011.1"/>
</dbReference>
<dbReference type="EMBL" id="JAUEMJ010000011">
    <property type="protein sequence ID" value="MDN3243036.1"/>
    <property type="molecule type" value="Genomic_DNA"/>
</dbReference>
<feature type="domain" description="HTH lysR-type" evidence="1">
    <location>
        <begin position="756"/>
        <end position="813"/>
    </location>
</feature>
<dbReference type="SUPFAM" id="SSF46785">
    <property type="entry name" value="Winged helix' DNA-binding domain"/>
    <property type="match status" value="1"/>
</dbReference>
<dbReference type="InterPro" id="IPR009492">
    <property type="entry name" value="TniQ"/>
</dbReference>
<evidence type="ECO:0000313" key="3">
    <source>
        <dbReference type="EMBL" id="MDN3243036.1"/>
    </source>
</evidence>
<dbReference type="Pfam" id="PF06527">
    <property type="entry name" value="TniQ"/>
    <property type="match status" value="1"/>
</dbReference>
<keyword evidence="4" id="KW-1185">Reference proteome</keyword>
<organism evidence="3 4">
    <name type="scientific">Glycomyces tritici</name>
    <dbReference type="NCBI Taxonomy" id="2665176"/>
    <lineage>
        <taxon>Bacteria</taxon>
        <taxon>Bacillati</taxon>
        <taxon>Actinomycetota</taxon>
        <taxon>Actinomycetes</taxon>
        <taxon>Glycomycetales</taxon>
        <taxon>Glycomycetaceae</taxon>
        <taxon>Glycomyces</taxon>
    </lineage>
</organism>
<evidence type="ECO:0000259" key="2">
    <source>
        <dbReference type="Pfam" id="PF06527"/>
    </source>
</evidence>
<dbReference type="InterPro" id="IPR036390">
    <property type="entry name" value="WH_DNA-bd_sf"/>
</dbReference>
<reference evidence="3" key="1">
    <citation type="submission" date="2023-06" db="EMBL/GenBank/DDBJ databases">
        <title>Gycomyces niveus sp.nov., a novel actinomycete isolated from soil in Shouguang.</title>
        <authorList>
            <person name="Yang X."/>
            <person name="Zhao J."/>
        </authorList>
    </citation>
    <scope>NUCLEOTIDE SEQUENCE</scope>
    <source>
        <strain evidence="3">NEAU C2</strain>
    </source>
</reference>
<evidence type="ECO:0000259" key="1">
    <source>
        <dbReference type="Pfam" id="PF00126"/>
    </source>
</evidence>
<dbReference type="InterPro" id="IPR036388">
    <property type="entry name" value="WH-like_DNA-bd_sf"/>
</dbReference>
<dbReference type="Pfam" id="PF00126">
    <property type="entry name" value="HTH_1"/>
    <property type="match status" value="1"/>
</dbReference>
<protein>
    <submittedName>
        <fullName evidence="3">TniQ family protein</fullName>
    </submittedName>
</protein>
<sequence length="842" mass="95163">MSGDGRTLPVRVPILDGEALDSWLLRLAARNDIAIHSIAPQLGLAERIQPARNFALVRGHPSNLLRQIERQAGLAAGRLDEAVLDKFNALGWKATAGSRYCTDCLATPGSPWPIRWQLPYSFACVIHQKLLTVSCPVCGNIPHSRVPPRSRAFSSHHCAHLRRNTKDICGTNLLDHPSEALAPADPRIAAQCWIDQRLDAMDSNAVRELRDLETLGTLLRRRISPDDLAYLGRDSVEAFTEYRRKSHPREWHRLHRTAAIISAALSVHAISIIDAGGPEDRFQRLVVIFRDVAGPKHRPPPVPRALSHQRIAQLSEPTQHDILTACDPHLTVTERLRSRTCMPDPGLPTPKSTTALDRGKYLPQALRPDWLIRFVPPDDHGRLAIAGAITAATLLPGNPVRSSHATGELQPWREWHNLMLCAIFTRYPDTPIAICKLAAHLDQHGSPIDYRRRRATFTDIELTAHQWKVLCRGAGTRPGADRRLFNARRHLFELLTGAALVDPRHKLAFSSSFDRHEYWNKFEYEMPTSLRTALTLHATEILHDAGIDEPLTWSPPTDCVAGLALPGRDPADIDTDELHRLVIVERRNVATVARGLGVTFDHVRYAVQQLERLPFPKLERTRPGDTPAFETFTRDFFDREYFQARKTIGTIANETGFSKWTVRQHALALGVNERPHRHRIKIDPEWLREQVLTFNRVNQDIARELGIDGDTVRRRRIELGLPARSAGAENSCRRFPDFPAAIRRAVEGHRYGWLRLHRFRQVAPHDSIKAAALAIKVDPSGLVKQIVQLERDIGWRLFQRARGDTPMRLTARGTRLLNDLEHPEVRLTLEQLAKPFRKRSGS</sequence>
<dbReference type="Proteomes" id="UP001171902">
    <property type="component" value="Unassembled WGS sequence"/>
</dbReference>
<comment type="caution">
    <text evidence="3">The sequence shown here is derived from an EMBL/GenBank/DDBJ whole genome shotgun (WGS) entry which is preliminary data.</text>
</comment>
<evidence type="ECO:0000313" key="4">
    <source>
        <dbReference type="Proteomes" id="UP001171902"/>
    </source>
</evidence>
<proteinExistence type="predicted"/>
<dbReference type="Gene3D" id="1.10.10.10">
    <property type="entry name" value="Winged helix-like DNA-binding domain superfamily/Winged helix DNA-binding domain"/>
    <property type="match status" value="1"/>
</dbReference>
<accession>A0ABT7YWL2</accession>